<dbReference type="PANTHER" id="PTHR15336">
    <property type="entry name" value="UBIQUINOL-CYTOCHROME C REDUCTASE COMPLEX 7.8 KDA PROTEIN"/>
    <property type="match status" value="1"/>
</dbReference>
<dbReference type="Gene3D" id="1.10.287.20">
    <property type="entry name" value="Ubiquinol-cytochrome C reductase hinge domain"/>
    <property type="match status" value="1"/>
</dbReference>
<comment type="subcellular location">
    <subcellularLocation>
        <location evidence="1">Mitochondrion inner membrane</location>
        <topology evidence="1">Peripheral membrane protein</topology>
        <orientation evidence="1">Intermembrane side</orientation>
    </subcellularLocation>
</comment>
<keyword evidence="3" id="KW-0813">Transport</keyword>
<dbReference type="AlphaFoldDB" id="A0A1X2I720"/>
<evidence type="ECO:0000256" key="1">
    <source>
        <dbReference type="ARBA" id="ARBA00004137"/>
    </source>
</evidence>
<evidence type="ECO:0000256" key="3">
    <source>
        <dbReference type="ARBA" id="ARBA00022448"/>
    </source>
</evidence>
<feature type="compositionally biased region" description="Basic and acidic residues" evidence="9">
    <location>
        <begin position="1"/>
        <end position="12"/>
    </location>
</feature>
<protein>
    <submittedName>
        <fullName evidence="11">Ubiquinol-cytochrome C reductase hinge protein-domain-containing protein</fullName>
    </submittedName>
</protein>
<proteinExistence type="inferred from homology"/>
<evidence type="ECO:0000259" key="10">
    <source>
        <dbReference type="Pfam" id="PF02320"/>
    </source>
</evidence>
<evidence type="ECO:0000256" key="5">
    <source>
        <dbReference type="ARBA" id="ARBA00022792"/>
    </source>
</evidence>
<dbReference type="GO" id="GO:0005743">
    <property type="term" value="C:mitochondrial inner membrane"/>
    <property type="evidence" value="ECO:0007669"/>
    <property type="project" value="UniProtKB-SubCell"/>
</dbReference>
<keyword evidence="4" id="KW-0679">Respiratory chain</keyword>
<keyword evidence="8" id="KW-0472">Membrane</keyword>
<gene>
    <name evidence="11" type="ORF">BCR42DRAFT_305337</name>
</gene>
<feature type="domain" description="Ubiquinol-cytochrome C reductase hinge" evidence="10">
    <location>
        <begin position="18"/>
        <end position="77"/>
    </location>
</feature>
<reference evidence="11 12" key="1">
    <citation type="submission" date="2016-07" db="EMBL/GenBank/DDBJ databases">
        <title>Pervasive Adenine N6-methylation of Active Genes in Fungi.</title>
        <authorList>
            <consortium name="DOE Joint Genome Institute"/>
            <person name="Mondo S.J."/>
            <person name="Dannebaum R.O."/>
            <person name="Kuo R.C."/>
            <person name="Labutti K."/>
            <person name="Haridas S."/>
            <person name="Kuo A."/>
            <person name="Salamov A."/>
            <person name="Ahrendt S.R."/>
            <person name="Lipzen A."/>
            <person name="Sullivan W."/>
            <person name="Andreopoulos W.B."/>
            <person name="Clum A."/>
            <person name="Lindquist E."/>
            <person name="Daum C."/>
            <person name="Ramamoorthy G.K."/>
            <person name="Gryganskyi A."/>
            <person name="Culley D."/>
            <person name="Magnuson J.K."/>
            <person name="James T.Y."/>
            <person name="O'Malley M.A."/>
            <person name="Stajich J.E."/>
            <person name="Spatafora J.W."/>
            <person name="Visel A."/>
            <person name="Grigoriev I.V."/>
        </authorList>
    </citation>
    <scope>NUCLEOTIDE SEQUENCE [LARGE SCALE GENOMIC DNA]</scope>
    <source>
        <strain evidence="11 12">NRRL 1336</strain>
    </source>
</reference>
<feature type="region of interest" description="Disordered" evidence="9">
    <location>
        <begin position="1"/>
        <end position="20"/>
    </location>
</feature>
<evidence type="ECO:0000256" key="4">
    <source>
        <dbReference type="ARBA" id="ARBA00022660"/>
    </source>
</evidence>
<evidence type="ECO:0000256" key="6">
    <source>
        <dbReference type="ARBA" id="ARBA00022982"/>
    </source>
</evidence>
<dbReference type="EMBL" id="MCGE01000023">
    <property type="protein sequence ID" value="ORZ10772.1"/>
    <property type="molecule type" value="Genomic_DNA"/>
</dbReference>
<comment type="caution">
    <text evidence="11">The sequence shown here is derived from an EMBL/GenBank/DDBJ whole genome shotgun (WGS) entry which is preliminary data.</text>
</comment>
<evidence type="ECO:0000313" key="11">
    <source>
        <dbReference type="EMBL" id="ORZ10772.1"/>
    </source>
</evidence>
<evidence type="ECO:0000313" key="12">
    <source>
        <dbReference type="Proteomes" id="UP000193560"/>
    </source>
</evidence>
<dbReference type="OrthoDB" id="405848at2759"/>
<keyword evidence="7" id="KW-0496">Mitochondrion</keyword>
<dbReference type="InterPro" id="IPR023184">
    <property type="entry name" value="Ubol_cytC_Rdtase_hinge_dom"/>
</dbReference>
<name>A0A1X2I720_9FUNG</name>
<evidence type="ECO:0000256" key="7">
    <source>
        <dbReference type="ARBA" id="ARBA00023128"/>
    </source>
</evidence>
<evidence type="ECO:0000256" key="9">
    <source>
        <dbReference type="SAM" id="MobiDB-lite"/>
    </source>
</evidence>
<dbReference type="Pfam" id="PF02320">
    <property type="entry name" value="UCR_hinge"/>
    <property type="match status" value="1"/>
</dbReference>
<dbReference type="InterPro" id="IPR003422">
    <property type="entry name" value="Cyt_b-c1_6"/>
</dbReference>
<feature type="non-terminal residue" evidence="11">
    <location>
        <position position="77"/>
    </location>
</feature>
<feature type="non-terminal residue" evidence="11">
    <location>
        <position position="1"/>
    </location>
</feature>
<keyword evidence="5" id="KW-0999">Mitochondrion inner membrane</keyword>
<dbReference type="Proteomes" id="UP000193560">
    <property type="component" value="Unassembled WGS sequence"/>
</dbReference>
<dbReference type="STRING" id="90262.A0A1X2I720"/>
<evidence type="ECO:0000256" key="2">
    <source>
        <dbReference type="ARBA" id="ARBA00006498"/>
    </source>
</evidence>
<keyword evidence="12" id="KW-1185">Reference proteome</keyword>
<dbReference type="InterPro" id="IPR036811">
    <property type="entry name" value="Ubol_cytC_Rdtase_hinge_dom_sf"/>
</dbReference>
<sequence>QHPVEETSKQSAEDEIEDSKEQIMEECTKSCSQLKKHLDECNERVANGSNEDCVEEFFHFLQCADVCAAPKLFSTTK</sequence>
<comment type="similarity">
    <text evidence="2">Belongs to the UQCRH/QCR6 family.</text>
</comment>
<evidence type="ECO:0000256" key="8">
    <source>
        <dbReference type="ARBA" id="ARBA00023136"/>
    </source>
</evidence>
<dbReference type="GO" id="GO:0006122">
    <property type="term" value="P:mitochondrial electron transport, ubiquinol to cytochrome c"/>
    <property type="evidence" value="ECO:0007669"/>
    <property type="project" value="InterPro"/>
</dbReference>
<dbReference type="PANTHER" id="PTHR15336:SF0">
    <property type="entry name" value="CYTOCHROME B-C1 COMPLEX SUBUNIT 6, MITOCHONDRIAL"/>
    <property type="match status" value="1"/>
</dbReference>
<accession>A0A1X2I720</accession>
<keyword evidence="6" id="KW-0249">Electron transport</keyword>
<organism evidence="11 12">
    <name type="scientific">Absidia repens</name>
    <dbReference type="NCBI Taxonomy" id="90262"/>
    <lineage>
        <taxon>Eukaryota</taxon>
        <taxon>Fungi</taxon>
        <taxon>Fungi incertae sedis</taxon>
        <taxon>Mucoromycota</taxon>
        <taxon>Mucoromycotina</taxon>
        <taxon>Mucoromycetes</taxon>
        <taxon>Mucorales</taxon>
        <taxon>Cunninghamellaceae</taxon>
        <taxon>Absidia</taxon>
    </lineage>
</organism>
<dbReference type="SUPFAM" id="SSF81531">
    <property type="entry name" value="Non-heme 11 kDa protein of cytochrome bc1 complex (Ubiquinol-cytochrome c reductase)"/>
    <property type="match status" value="1"/>
</dbReference>